<evidence type="ECO:0000313" key="3">
    <source>
        <dbReference type="Proteomes" id="UP001212841"/>
    </source>
</evidence>
<organism evidence="2 3">
    <name type="scientific">Rhizophlyctis rosea</name>
    <dbReference type="NCBI Taxonomy" id="64517"/>
    <lineage>
        <taxon>Eukaryota</taxon>
        <taxon>Fungi</taxon>
        <taxon>Fungi incertae sedis</taxon>
        <taxon>Chytridiomycota</taxon>
        <taxon>Chytridiomycota incertae sedis</taxon>
        <taxon>Chytridiomycetes</taxon>
        <taxon>Rhizophlyctidales</taxon>
        <taxon>Rhizophlyctidaceae</taxon>
        <taxon>Rhizophlyctis</taxon>
    </lineage>
</organism>
<comment type="caution">
    <text evidence="2">The sequence shown here is derived from an EMBL/GenBank/DDBJ whole genome shotgun (WGS) entry which is preliminary data.</text>
</comment>
<feature type="region of interest" description="Disordered" evidence="1">
    <location>
        <begin position="56"/>
        <end position="80"/>
    </location>
</feature>
<dbReference type="AlphaFoldDB" id="A0AAD5SJJ3"/>
<feature type="compositionally biased region" description="Basic and acidic residues" evidence="1">
    <location>
        <begin position="13"/>
        <end position="27"/>
    </location>
</feature>
<gene>
    <name evidence="2" type="ORF">HK097_008210</name>
</gene>
<sequence>MKSNILDDEEDGADFKTLRPHTDDHERNLKKRKSSDDMGGKGLAGLLKLEALDGGGMSGTETTQQVHIESKKGDVEDDDENCTQRRYERHVQAKLIQWMNENLALNFTVSYPDCLFKCYQHIAQALPHSQMVMFFVTPYILALTPNAACYPNYSVTPDQLRTVHYDSYLSSDPAEE</sequence>
<accession>A0AAD5SJJ3</accession>
<protein>
    <submittedName>
        <fullName evidence="2">Uncharacterized protein</fullName>
    </submittedName>
</protein>
<reference evidence="2" key="1">
    <citation type="submission" date="2020-05" db="EMBL/GenBank/DDBJ databases">
        <title>Phylogenomic resolution of chytrid fungi.</title>
        <authorList>
            <person name="Stajich J.E."/>
            <person name="Amses K."/>
            <person name="Simmons R."/>
            <person name="Seto K."/>
            <person name="Myers J."/>
            <person name="Bonds A."/>
            <person name="Quandt C.A."/>
            <person name="Barry K."/>
            <person name="Liu P."/>
            <person name="Grigoriev I."/>
            <person name="Longcore J.E."/>
            <person name="James T.Y."/>
        </authorList>
    </citation>
    <scope>NUCLEOTIDE SEQUENCE</scope>
    <source>
        <strain evidence="2">JEL0318</strain>
    </source>
</reference>
<keyword evidence="3" id="KW-1185">Reference proteome</keyword>
<dbReference type="EMBL" id="JADGJD010000047">
    <property type="protein sequence ID" value="KAJ3056082.1"/>
    <property type="molecule type" value="Genomic_DNA"/>
</dbReference>
<evidence type="ECO:0000313" key="2">
    <source>
        <dbReference type="EMBL" id="KAJ3056082.1"/>
    </source>
</evidence>
<evidence type="ECO:0000256" key="1">
    <source>
        <dbReference type="SAM" id="MobiDB-lite"/>
    </source>
</evidence>
<feature type="region of interest" description="Disordered" evidence="1">
    <location>
        <begin position="1"/>
        <end position="41"/>
    </location>
</feature>
<dbReference type="Proteomes" id="UP001212841">
    <property type="component" value="Unassembled WGS sequence"/>
</dbReference>
<name>A0AAD5SJJ3_9FUNG</name>
<feature type="compositionally biased region" description="Acidic residues" evidence="1">
    <location>
        <begin position="1"/>
        <end position="12"/>
    </location>
</feature>
<proteinExistence type="predicted"/>